<sequence>MSSPISSITDARLPGLQSTSSTSGSAGRRLSSQLAGVEIGQSDINEMQTGQMQLAMVRAAVLTINVNQFEAAFEQVMKTATTVDPATGHREMTATADSKLSDALQNLLLASGFTEQQAQAASASFAEQLAKGGSISLSASFAATSTNTVTVSGFSKAIIGNVVLSAGNGTTMSASVTSVVTRAGSVSITFDPDSGALSVSLESHTVSAGSSIFAAATLDTRATSLPPGNTTTVGQHPNSDGTNDDKDSHLRGLIAGLANPALHDASTALDLLRIAASAAQTKNAAKDAGTEPGDRVRNHAKPVTVTVGFTQPLSIASHGENGNRAALFKRPDGSTGVVSFSPVNVEA</sequence>
<feature type="compositionally biased region" description="Low complexity" evidence="1">
    <location>
        <begin position="18"/>
        <end position="30"/>
    </location>
</feature>
<dbReference type="OrthoDB" id="9095939at2"/>
<evidence type="ECO:0000313" key="2">
    <source>
        <dbReference type="EMBL" id="TDY43351.1"/>
    </source>
</evidence>
<evidence type="ECO:0000256" key="1">
    <source>
        <dbReference type="SAM" id="MobiDB-lite"/>
    </source>
</evidence>
<dbReference type="EMBL" id="SORE01000018">
    <property type="protein sequence ID" value="TDY43351.1"/>
    <property type="molecule type" value="Genomic_DNA"/>
</dbReference>
<gene>
    <name evidence="2" type="ORF">BX592_118146</name>
</gene>
<name>A0A4R8LLB6_9BURK</name>
<comment type="caution">
    <text evidence="2">The sequence shown here is derived from an EMBL/GenBank/DDBJ whole genome shotgun (WGS) entry which is preliminary data.</text>
</comment>
<proteinExistence type="predicted"/>
<protein>
    <submittedName>
        <fullName evidence="2">Uncharacterized protein</fullName>
    </submittedName>
</protein>
<organism evidence="2 3">
    <name type="scientific">Paraburkholderia rhizosphaerae</name>
    <dbReference type="NCBI Taxonomy" id="480658"/>
    <lineage>
        <taxon>Bacteria</taxon>
        <taxon>Pseudomonadati</taxon>
        <taxon>Pseudomonadota</taxon>
        <taxon>Betaproteobacteria</taxon>
        <taxon>Burkholderiales</taxon>
        <taxon>Burkholderiaceae</taxon>
        <taxon>Paraburkholderia</taxon>
    </lineage>
</organism>
<reference evidence="2 3" key="1">
    <citation type="submission" date="2019-03" db="EMBL/GenBank/DDBJ databases">
        <title>Genomic Encyclopedia of Type Strains, Phase III (KMG-III): the genomes of soil and plant-associated and newly described type strains.</title>
        <authorList>
            <person name="Whitman W."/>
        </authorList>
    </citation>
    <scope>NUCLEOTIDE SEQUENCE [LARGE SCALE GENOMIC DNA]</scope>
    <source>
        <strain evidence="2 3">LMG 29544</strain>
    </source>
</reference>
<dbReference type="AlphaFoldDB" id="A0A4R8LLB6"/>
<feature type="compositionally biased region" description="Polar residues" evidence="1">
    <location>
        <begin position="223"/>
        <end position="241"/>
    </location>
</feature>
<feature type="region of interest" description="Disordered" evidence="1">
    <location>
        <begin position="1"/>
        <end position="30"/>
    </location>
</feature>
<dbReference type="Proteomes" id="UP000295509">
    <property type="component" value="Unassembled WGS sequence"/>
</dbReference>
<keyword evidence="3" id="KW-1185">Reference proteome</keyword>
<feature type="region of interest" description="Disordered" evidence="1">
    <location>
        <begin position="223"/>
        <end position="247"/>
    </location>
</feature>
<evidence type="ECO:0000313" key="3">
    <source>
        <dbReference type="Proteomes" id="UP000295509"/>
    </source>
</evidence>
<dbReference type="RefSeq" id="WP_134194732.1">
    <property type="nucleotide sequence ID" value="NZ_JBHLUW010000009.1"/>
</dbReference>
<accession>A0A4R8LLB6</accession>